<protein>
    <recommendedName>
        <fullName evidence="4">FHA domain-containing protein</fullName>
    </recommendedName>
</protein>
<dbReference type="SUPFAM" id="SSF49879">
    <property type="entry name" value="SMAD/FHA domain"/>
    <property type="match status" value="1"/>
</dbReference>
<evidence type="ECO:0000313" key="3">
    <source>
        <dbReference type="Proteomes" id="UP000309128"/>
    </source>
</evidence>
<accession>A0A5S4G4Q3</accession>
<dbReference type="Proteomes" id="UP000309128">
    <property type="component" value="Unassembled WGS sequence"/>
</dbReference>
<dbReference type="RefSeq" id="WP_138667118.1">
    <property type="nucleotide sequence ID" value="NZ_VCKY01000050.1"/>
</dbReference>
<evidence type="ECO:0000256" key="1">
    <source>
        <dbReference type="SAM" id="MobiDB-lite"/>
    </source>
</evidence>
<dbReference type="EMBL" id="VCKY01000050">
    <property type="protein sequence ID" value="TMR20940.1"/>
    <property type="molecule type" value="Genomic_DNA"/>
</dbReference>
<dbReference type="Gene3D" id="2.60.200.20">
    <property type="match status" value="1"/>
</dbReference>
<name>A0A5S4G4Q3_9ACTN</name>
<feature type="region of interest" description="Disordered" evidence="1">
    <location>
        <begin position="102"/>
        <end position="124"/>
    </location>
</feature>
<gene>
    <name evidence="2" type="ORF">ETD86_16940</name>
</gene>
<dbReference type="OrthoDB" id="3681926at2"/>
<sequence length="225" mass="24790">MAAMRVERAGQIVELAEDEQLTFGRDRECTICLDPEDTGISRLAGSVGHENGSWWLTNRSSACKLTVVDGLGLPSVLAPGRRRAIEERTKILVHGTRGRHDLLLTPPPVQAEPTAGEPAPSGSLPTAIGEEVVVNESDRLAMVALFCGYLEEPPRYDPHPKDYNAAAARLGWPRTTLVKRIEYLRNRLDMAGVPNMKGFNALVNLAEYAISRGLITRDDLRLLRR</sequence>
<proteinExistence type="predicted"/>
<evidence type="ECO:0000313" key="2">
    <source>
        <dbReference type="EMBL" id="TMR20940.1"/>
    </source>
</evidence>
<keyword evidence="3" id="KW-1185">Reference proteome</keyword>
<organism evidence="2 3">
    <name type="scientific">Nonomuraea turkmeniaca</name>
    <dbReference type="NCBI Taxonomy" id="103838"/>
    <lineage>
        <taxon>Bacteria</taxon>
        <taxon>Bacillati</taxon>
        <taxon>Actinomycetota</taxon>
        <taxon>Actinomycetes</taxon>
        <taxon>Streptosporangiales</taxon>
        <taxon>Streptosporangiaceae</taxon>
        <taxon>Nonomuraea</taxon>
    </lineage>
</organism>
<dbReference type="AlphaFoldDB" id="A0A5S4G4Q3"/>
<reference evidence="2 3" key="1">
    <citation type="submission" date="2019-05" db="EMBL/GenBank/DDBJ databases">
        <title>Draft genome sequence of Nonomuraea turkmeniaca DSM 43926.</title>
        <authorList>
            <person name="Saricaoglu S."/>
            <person name="Isik K."/>
        </authorList>
    </citation>
    <scope>NUCLEOTIDE SEQUENCE [LARGE SCALE GENOMIC DNA]</scope>
    <source>
        <strain evidence="2 3">DSM 43926</strain>
    </source>
</reference>
<comment type="caution">
    <text evidence="2">The sequence shown here is derived from an EMBL/GenBank/DDBJ whole genome shotgun (WGS) entry which is preliminary data.</text>
</comment>
<evidence type="ECO:0008006" key="4">
    <source>
        <dbReference type="Google" id="ProtNLM"/>
    </source>
</evidence>
<dbReference type="InterPro" id="IPR008984">
    <property type="entry name" value="SMAD_FHA_dom_sf"/>
</dbReference>
<dbReference type="CDD" id="cd00060">
    <property type="entry name" value="FHA"/>
    <property type="match status" value="1"/>
</dbReference>